<dbReference type="AlphaFoldDB" id="A0A0U5L3U3"/>
<name>A0A0U5L3U3_9GAMM</name>
<dbReference type="RefSeq" id="WP_267913109.1">
    <property type="nucleotide sequence ID" value="NZ_CP072598.1"/>
</dbReference>
<reference evidence="2" key="1">
    <citation type="submission" date="2015-11" db="EMBL/GenBank/DDBJ databases">
        <authorList>
            <person name="Blom J."/>
        </authorList>
    </citation>
    <scope>NUCLEOTIDE SEQUENCE [LARGE SCALE GENOMIC DNA]</scope>
</reference>
<keyword evidence="2" id="KW-1185">Reference proteome</keyword>
<organism evidence="1 2">
    <name type="scientific">Duffyella gerundensis</name>
    <dbReference type="NCBI Taxonomy" id="1619313"/>
    <lineage>
        <taxon>Bacteria</taxon>
        <taxon>Pseudomonadati</taxon>
        <taxon>Pseudomonadota</taxon>
        <taxon>Gammaproteobacteria</taxon>
        <taxon>Enterobacterales</taxon>
        <taxon>Erwiniaceae</taxon>
        <taxon>Duffyella</taxon>
    </lineage>
</organism>
<protein>
    <submittedName>
        <fullName evidence="1">Uncharacterized protein</fullName>
    </submittedName>
</protein>
<dbReference type="Proteomes" id="UP000059419">
    <property type="component" value="Chromosome 1"/>
</dbReference>
<evidence type="ECO:0000313" key="1">
    <source>
        <dbReference type="EMBL" id="CUU23808.1"/>
    </source>
</evidence>
<sequence>MRAFTREPGTLVARQKVAAAQQQLALVKATIPDSWLEKAQSATV</sequence>
<dbReference type="STRING" id="1619313.EM595_1574"/>
<evidence type="ECO:0000313" key="2">
    <source>
        <dbReference type="Proteomes" id="UP000059419"/>
    </source>
</evidence>
<proteinExistence type="predicted"/>
<gene>
    <name evidence="1" type="ORF">EM595_1574</name>
</gene>
<accession>A0A0U5L3U3</accession>
<dbReference type="KEGG" id="ege:EM595_1574"/>
<dbReference type="EMBL" id="LN907827">
    <property type="protein sequence ID" value="CUU23808.1"/>
    <property type="molecule type" value="Genomic_DNA"/>
</dbReference>
<dbReference type="PATRIC" id="fig|1619313.3.peg.1631"/>